<dbReference type="EMBL" id="LGRX02010245">
    <property type="protein sequence ID" value="KAK3270706.1"/>
    <property type="molecule type" value="Genomic_DNA"/>
</dbReference>
<accession>A0AAE0L3E5</accession>
<dbReference type="PANTHER" id="PTHR35478">
    <property type="entry name" value="ZINC FINGER FYVE DOMAIN PROTEIN"/>
    <property type="match status" value="1"/>
</dbReference>
<reference evidence="2 3" key="1">
    <citation type="journal article" date="2015" name="Genome Biol. Evol.">
        <title>Comparative Genomics of a Bacterivorous Green Alga Reveals Evolutionary Causalities and Consequences of Phago-Mixotrophic Mode of Nutrition.</title>
        <authorList>
            <person name="Burns J.A."/>
            <person name="Paasch A."/>
            <person name="Narechania A."/>
            <person name="Kim E."/>
        </authorList>
    </citation>
    <scope>NUCLEOTIDE SEQUENCE [LARGE SCALE GENOMIC DNA]</scope>
    <source>
        <strain evidence="2 3">PLY_AMNH</strain>
    </source>
</reference>
<organism evidence="2 3">
    <name type="scientific">Cymbomonas tetramitiformis</name>
    <dbReference type="NCBI Taxonomy" id="36881"/>
    <lineage>
        <taxon>Eukaryota</taxon>
        <taxon>Viridiplantae</taxon>
        <taxon>Chlorophyta</taxon>
        <taxon>Pyramimonadophyceae</taxon>
        <taxon>Pyramimonadales</taxon>
        <taxon>Pyramimonadaceae</taxon>
        <taxon>Cymbomonas</taxon>
    </lineage>
</organism>
<evidence type="ECO:0000313" key="2">
    <source>
        <dbReference type="EMBL" id="KAK3270706.1"/>
    </source>
</evidence>
<dbReference type="AlphaFoldDB" id="A0AAE0L3E5"/>
<feature type="compositionally biased region" description="Polar residues" evidence="1">
    <location>
        <begin position="731"/>
        <end position="742"/>
    </location>
</feature>
<evidence type="ECO:0000256" key="1">
    <source>
        <dbReference type="SAM" id="MobiDB-lite"/>
    </source>
</evidence>
<sequence length="934" mass="97844">MCEAHVGEAHPLRPQVEGWGRRLACFARILAADPGLGTWQAVEELYTSQPETLVRRLMAVRAFHVALEVAQECSLLPAVQEEVQVEHLREQLRQVPGSGGGAGGVVAAMRFVEGLGAGGLRVAVRVVAVERSVRLRLALVHFLLTKHQREHPLGADVRAQLEQTQLGLRVLRTLPEVWSGCCALLQGCPELILEMLLMAQQMDVAARVLREFPQLRNDKLLIAYACMAFGVDPLEALSTPIRSVSTFQSHVMPLLPPPATLLLPSRNSPPLLQLSSSLLQLSSSLLLQLSSSPPATGALLQLSSSLPATLPPPLLLQLSSLLLQLPPPSSCNSLLFLLLQPPPPSCNPPPPPATSSPAPSTEERSLGRPACVASWWRRAPLFPTSEPSEAPLDARAPAGALHASRASAFRAGHPGGGAAHASISLSVAEPARGTLFGNPSKPGAGVRAVPLGAGAAQLATLTGEPAADKRVREAFGYRNTPNLSLFCALLGLCSSPAASARAAAAVCQELARKHLSRAALPPAAQEEEVQRGLVTAEALLPALLAAKRWAETWWGQAADLHAPAPSPAPSPATATPVRGGVAGVAAQHATDWEETARGLRQAESSVDWLQGKVELVQTLLVEGVPAALDEVADMSGAQRLCLRLVGAERYLLALHVANKCGIAAHWINEAYGHSLLRIGALPAARTKLRQAFRSAGASGCPATPAASDASGAPLATPSDYSTGLPTAAGTPRTSQGASTSAHTPHPSVSAMNTPQGAAGAGASTPRTPGRAEATTAESAAYAEAGALRAVSVLEAAPPADVAAMRKLYVHIAHSGSATRRPQKDTGLDASSYLQALEAVPIPQLPGDMASEAVELGSVTDARRRRWHRGGERAAAPSHLTDAQYKEGRYLLQTYAPAHLLDFMFRHGRAAEACALLLPTRCAFPMTGGSAEKPQ</sequence>
<dbReference type="Proteomes" id="UP001190700">
    <property type="component" value="Unassembled WGS sequence"/>
</dbReference>
<proteinExistence type="predicted"/>
<protein>
    <submittedName>
        <fullName evidence="2">Uncharacterized protein</fullName>
    </submittedName>
</protein>
<gene>
    <name evidence="2" type="ORF">CYMTET_20911</name>
</gene>
<feature type="region of interest" description="Disordered" evidence="1">
    <location>
        <begin position="698"/>
        <end position="776"/>
    </location>
</feature>
<keyword evidence="3" id="KW-1185">Reference proteome</keyword>
<name>A0AAE0L3E5_9CHLO</name>
<dbReference type="PANTHER" id="PTHR35478:SF1">
    <property type="entry name" value="ZINC FINGER FYVE DOMAIN-CONTAINING PROTEIN 26"/>
    <property type="match status" value="1"/>
</dbReference>
<comment type="caution">
    <text evidence="2">The sequence shown here is derived from an EMBL/GenBank/DDBJ whole genome shotgun (WGS) entry which is preliminary data.</text>
</comment>
<evidence type="ECO:0000313" key="3">
    <source>
        <dbReference type="Proteomes" id="UP001190700"/>
    </source>
</evidence>